<protein>
    <submittedName>
        <fullName evidence="7">DUF445 family protein</fullName>
    </submittedName>
</protein>
<dbReference type="KEGG" id="faf:OE104_08775"/>
<evidence type="ECO:0000256" key="3">
    <source>
        <dbReference type="ARBA" id="ARBA00022692"/>
    </source>
</evidence>
<evidence type="ECO:0000256" key="4">
    <source>
        <dbReference type="ARBA" id="ARBA00022989"/>
    </source>
</evidence>
<feature type="transmembrane region" description="Helical" evidence="6">
    <location>
        <begin position="6"/>
        <end position="30"/>
    </location>
</feature>
<dbReference type="Proteomes" id="UP001164718">
    <property type="component" value="Chromosome"/>
</dbReference>
<dbReference type="AlphaFoldDB" id="A0A9E8RU22"/>
<dbReference type="PANTHER" id="PTHR35791">
    <property type="entry name" value="UPF0754 MEMBRANE PROTEIN YHEB"/>
    <property type="match status" value="1"/>
</dbReference>
<dbReference type="EMBL" id="CP106878">
    <property type="protein sequence ID" value="WAA08730.1"/>
    <property type="molecule type" value="Genomic_DNA"/>
</dbReference>
<dbReference type="GO" id="GO:0012505">
    <property type="term" value="C:endomembrane system"/>
    <property type="evidence" value="ECO:0007669"/>
    <property type="project" value="UniProtKB-SubCell"/>
</dbReference>
<dbReference type="RefSeq" id="WP_275416512.1">
    <property type="nucleotide sequence ID" value="NZ_CP106878.1"/>
</dbReference>
<comment type="subcellular location">
    <subcellularLocation>
        <location evidence="1">Endomembrane system</location>
    </subcellularLocation>
</comment>
<reference evidence="7" key="1">
    <citation type="submission" date="2022-09" db="EMBL/GenBank/DDBJ databases">
        <title>Complete Genomes of Fervidibacillus albus and Fervidibacillus halotolerans isolated from tidal flat sediments.</title>
        <authorList>
            <person name="Kwon K.K."/>
            <person name="Yang S.-H."/>
            <person name="Park M.J."/>
            <person name="Oh H.-M."/>
        </authorList>
    </citation>
    <scope>NUCLEOTIDE SEQUENCE</scope>
    <source>
        <strain evidence="7">MEBiC13591</strain>
    </source>
</reference>
<dbReference type="PANTHER" id="PTHR35791:SF1">
    <property type="entry name" value="UPF0754 MEMBRANE PROTEIN YHEB"/>
    <property type="match status" value="1"/>
</dbReference>
<evidence type="ECO:0000256" key="2">
    <source>
        <dbReference type="ARBA" id="ARBA00008053"/>
    </source>
</evidence>
<proteinExistence type="inferred from homology"/>
<feature type="transmembrane region" description="Helical" evidence="6">
    <location>
        <begin position="355"/>
        <end position="377"/>
    </location>
</feature>
<gene>
    <name evidence="7" type="ORF">OE104_08775</name>
</gene>
<dbReference type="Pfam" id="PF04286">
    <property type="entry name" value="DUF445"/>
    <property type="match status" value="1"/>
</dbReference>
<organism evidence="7 8">
    <name type="scientific">Fervidibacillus albus</name>
    <dbReference type="NCBI Taxonomy" id="2980026"/>
    <lineage>
        <taxon>Bacteria</taxon>
        <taxon>Bacillati</taxon>
        <taxon>Bacillota</taxon>
        <taxon>Bacilli</taxon>
        <taxon>Bacillales</taxon>
        <taxon>Bacillaceae</taxon>
        <taxon>Fervidibacillus</taxon>
    </lineage>
</organism>
<keyword evidence="8" id="KW-1185">Reference proteome</keyword>
<accession>A0A9E8RU22</accession>
<evidence type="ECO:0000313" key="7">
    <source>
        <dbReference type="EMBL" id="WAA08730.1"/>
    </source>
</evidence>
<evidence type="ECO:0000256" key="5">
    <source>
        <dbReference type="ARBA" id="ARBA00023136"/>
    </source>
</evidence>
<evidence type="ECO:0000313" key="8">
    <source>
        <dbReference type="Proteomes" id="UP001164718"/>
    </source>
</evidence>
<comment type="similarity">
    <text evidence="2">Belongs to the UPF0754 family.</text>
</comment>
<keyword evidence="3 6" id="KW-0812">Transmembrane</keyword>
<evidence type="ECO:0000256" key="1">
    <source>
        <dbReference type="ARBA" id="ARBA00004308"/>
    </source>
</evidence>
<dbReference type="InterPro" id="IPR007383">
    <property type="entry name" value="DUF445"/>
</dbReference>
<sequence length="378" mass="43785">MISIATVFFMAIIGAIIGGMTNSLAIKMLFRPYEPIYIRNWRLPFTPGLIPKRRKEMARQLGYLVVDHLVTPETIQKKLAEGPFLNDIKRFLKLKIHHFLNTNQTISDWFQQIHLEMDHNRIQQKMHMYIDDRLEKWLNNNRNKTLNGLIPLSIWSKLDDNVEQLSKVVMDKLIDFIKSDKGEALIEDSVNKFLDGIKIGPVVQLFLDSKSITIKIQMELVRFLQSNSSRKQLAEFIRDEVDRMKGRTVSELLEKLGEGEIKEAIAKELHQAVDIDSLLHQPISNYFHSEEREQIAEKVSESIVRFGMEQLSRHVEQIMDKLQIVEMVEQQVDSFSTKRLEELVLTISGRELKMITYLGAYLGGLIGLIQGILVLFLK</sequence>
<keyword evidence="5 6" id="KW-0472">Membrane</keyword>
<name>A0A9E8RU22_9BACI</name>
<evidence type="ECO:0000256" key="6">
    <source>
        <dbReference type="SAM" id="Phobius"/>
    </source>
</evidence>
<keyword evidence="4 6" id="KW-1133">Transmembrane helix</keyword>